<gene>
    <name evidence="1" type="ORF">PX52LOC_08024</name>
</gene>
<reference evidence="2" key="1">
    <citation type="submission" date="2019-08" db="EMBL/GenBank/DDBJ databases">
        <title>Limnoglobus roseus gen. nov., sp. nov., a novel freshwater planctomycete with a giant genome from the family Gemmataceae.</title>
        <authorList>
            <person name="Kulichevskaya I.S."/>
            <person name="Naumoff D.G."/>
            <person name="Miroshnikov K."/>
            <person name="Ivanova A."/>
            <person name="Philippov D.A."/>
            <person name="Hakobyan A."/>
            <person name="Rijpstra I.C."/>
            <person name="Sinninghe Damste J.S."/>
            <person name="Liesack W."/>
            <person name="Dedysh S.N."/>
        </authorList>
    </citation>
    <scope>NUCLEOTIDE SEQUENCE [LARGE SCALE GENOMIC DNA]</scope>
    <source>
        <strain evidence="2">PX52</strain>
    </source>
</reference>
<keyword evidence="2" id="KW-1185">Reference proteome</keyword>
<evidence type="ECO:0000313" key="2">
    <source>
        <dbReference type="Proteomes" id="UP000324974"/>
    </source>
</evidence>
<dbReference type="KEGG" id="lrs:PX52LOC_08024"/>
<sequence length="149" mass="15868">MEGVFPSELSYCLEAEVEATLRCSSSPGLAYALDRFRADEERSAVGLMAVLTTYEVGIVFIGSCSRKGAAYVAYATQAEADAAKPGLPRGRSVAGGEAAAGAAEFHLFYPDCPAHVSHYETLPWPRARELVLAFTGSGVWPAEVDWFAG</sequence>
<accession>A0A5C1ATG9</accession>
<name>A0A5C1ATG9_9BACT</name>
<dbReference type="AlphaFoldDB" id="A0A5C1ATG9"/>
<evidence type="ECO:0000313" key="1">
    <source>
        <dbReference type="EMBL" id="QEL20902.1"/>
    </source>
</evidence>
<dbReference type="Proteomes" id="UP000324974">
    <property type="component" value="Chromosome"/>
</dbReference>
<protein>
    <submittedName>
        <fullName evidence="1">Uncharacterized protein</fullName>
    </submittedName>
</protein>
<proteinExistence type="predicted"/>
<organism evidence="1 2">
    <name type="scientific">Limnoglobus roseus</name>
    <dbReference type="NCBI Taxonomy" id="2598579"/>
    <lineage>
        <taxon>Bacteria</taxon>
        <taxon>Pseudomonadati</taxon>
        <taxon>Planctomycetota</taxon>
        <taxon>Planctomycetia</taxon>
        <taxon>Gemmatales</taxon>
        <taxon>Gemmataceae</taxon>
        <taxon>Limnoglobus</taxon>
    </lineage>
</organism>
<dbReference type="EMBL" id="CP042425">
    <property type="protein sequence ID" value="QEL20902.1"/>
    <property type="molecule type" value="Genomic_DNA"/>
</dbReference>